<keyword evidence="2" id="KW-1003">Cell membrane</keyword>
<feature type="non-terminal residue" evidence="11">
    <location>
        <position position="287"/>
    </location>
</feature>
<evidence type="ECO:0000256" key="8">
    <source>
        <dbReference type="ARBA" id="ARBA00023224"/>
    </source>
</evidence>
<reference evidence="11" key="3">
    <citation type="submission" date="2023-05" db="EMBL/GenBank/DDBJ databases">
        <authorList>
            <person name="Smith C.H."/>
        </authorList>
    </citation>
    <scope>NUCLEOTIDE SEQUENCE</scope>
    <source>
        <strain evidence="11">CHS0354</strain>
        <tissue evidence="11">Mantle</tissue>
    </source>
</reference>
<dbReference type="Proteomes" id="UP001195483">
    <property type="component" value="Unassembled WGS sequence"/>
</dbReference>
<evidence type="ECO:0000256" key="1">
    <source>
        <dbReference type="ARBA" id="ARBA00004651"/>
    </source>
</evidence>
<evidence type="ECO:0000256" key="6">
    <source>
        <dbReference type="ARBA" id="ARBA00023136"/>
    </source>
</evidence>
<evidence type="ECO:0000256" key="5">
    <source>
        <dbReference type="ARBA" id="ARBA00023040"/>
    </source>
</evidence>
<reference evidence="11" key="2">
    <citation type="journal article" date="2021" name="Genome Biol. Evol.">
        <title>Developing a high-quality reference genome for a parasitic bivalve with doubly uniparental inheritance (Bivalvia: Unionida).</title>
        <authorList>
            <person name="Smith C.H."/>
        </authorList>
    </citation>
    <scope>NUCLEOTIDE SEQUENCE</scope>
    <source>
        <strain evidence="11">CHS0354</strain>
        <tissue evidence="11">Mantle</tissue>
    </source>
</reference>
<dbReference type="Pfam" id="PF00001">
    <property type="entry name" value="7tm_1"/>
    <property type="match status" value="1"/>
</dbReference>
<feature type="transmembrane region" description="Helical" evidence="9">
    <location>
        <begin position="145"/>
        <end position="165"/>
    </location>
</feature>
<protein>
    <recommendedName>
        <fullName evidence="10">G-protein coupled receptors family 1 profile domain-containing protein</fullName>
    </recommendedName>
</protein>
<dbReference type="PROSITE" id="PS50262">
    <property type="entry name" value="G_PROTEIN_RECEP_F1_2"/>
    <property type="match status" value="1"/>
</dbReference>
<accession>A0AAE0SD73</accession>
<feature type="transmembrane region" description="Helical" evidence="9">
    <location>
        <begin position="65"/>
        <end position="86"/>
    </location>
</feature>
<keyword evidence="5" id="KW-0297">G-protein coupled receptor</keyword>
<keyword evidence="12" id="KW-1185">Reference proteome</keyword>
<evidence type="ECO:0000313" key="11">
    <source>
        <dbReference type="EMBL" id="KAK3589165.1"/>
    </source>
</evidence>
<evidence type="ECO:0000256" key="7">
    <source>
        <dbReference type="ARBA" id="ARBA00023170"/>
    </source>
</evidence>
<keyword evidence="3 9" id="KW-0812">Transmembrane</keyword>
<comment type="caution">
    <text evidence="11">The sequence shown here is derived from an EMBL/GenBank/DDBJ whole genome shotgun (WGS) entry which is preliminary data.</text>
</comment>
<feature type="transmembrane region" description="Helical" evidence="9">
    <location>
        <begin position="106"/>
        <end position="133"/>
    </location>
</feature>
<feature type="non-terminal residue" evidence="11">
    <location>
        <position position="1"/>
    </location>
</feature>
<dbReference type="EMBL" id="JAEAOA010001155">
    <property type="protein sequence ID" value="KAK3589165.1"/>
    <property type="molecule type" value="Genomic_DNA"/>
</dbReference>
<comment type="subcellular location">
    <subcellularLocation>
        <location evidence="1">Cell membrane</location>
        <topology evidence="1">Multi-pass membrane protein</topology>
    </subcellularLocation>
</comment>
<dbReference type="PANTHER" id="PTHR24228">
    <property type="entry name" value="B2 BRADYKININ RECEPTOR/ANGIOTENSIN II RECEPTOR"/>
    <property type="match status" value="1"/>
</dbReference>
<sequence length="287" mass="32465">VDIMEYNESSAVNLTDLKTEGNFSPPLPIYRIIAGLLLVTVIFGSLGNIVVASTILKKKYFRKPVYALLFQVSALSVLFQTLVVPIDIYTFIHSSWTPSTALCTMVVYVTYILLCTSSLLLMLVSVYRFVLLCYNDLYKKIKNPWVVTTLCVFGWVETVLIISVFGKKVFFFREFMTCVLEGENLQTFLLIFIYIPMSLIPIAMYTKIAVFVRKTLMRVLPSRSSTSSENHLKSYKLTRLTALISLNHLVTGVLPGIFCFVIKDNLALSRHLAAIALFLFRLTAAFD</sequence>
<keyword evidence="7" id="KW-0675">Receptor</keyword>
<organism evidence="11 12">
    <name type="scientific">Potamilus streckersoni</name>
    <dbReference type="NCBI Taxonomy" id="2493646"/>
    <lineage>
        <taxon>Eukaryota</taxon>
        <taxon>Metazoa</taxon>
        <taxon>Spiralia</taxon>
        <taxon>Lophotrochozoa</taxon>
        <taxon>Mollusca</taxon>
        <taxon>Bivalvia</taxon>
        <taxon>Autobranchia</taxon>
        <taxon>Heteroconchia</taxon>
        <taxon>Palaeoheterodonta</taxon>
        <taxon>Unionida</taxon>
        <taxon>Unionoidea</taxon>
        <taxon>Unionidae</taxon>
        <taxon>Ambleminae</taxon>
        <taxon>Lampsilini</taxon>
        <taxon>Potamilus</taxon>
    </lineage>
</organism>
<dbReference type="InterPro" id="IPR000276">
    <property type="entry name" value="GPCR_Rhodpsn"/>
</dbReference>
<dbReference type="GO" id="GO:0004930">
    <property type="term" value="F:G protein-coupled receptor activity"/>
    <property type="evidence" value="ECO:0007669"/>
    <property type="project" value="UniProtKB-KW"/>
</dbReference>
<dbReference type="GO" id="GO:0005886">
    <property type="term" value="C:plasma membrane"/>
    <property type="evidence" value="ECO:0007669"/>
    <property type="project" value="UniProtKB-SubCell"/>
</dbReference>
<feature type="transmembrane region" description="Helical" evidence="9">
    <location>
        <begin position="185"/>
        <end position="208"/>
    </location>
</feature>
<evidence type="ECO:0000313" key="12">
    <source>
        <dbReference type="Proteomes" id="UP001195483"/>
    </source>
</evidence>
<feature type="domain" description="G-protein coupled receptors family 1 profile" evidence="10">
    <location>
        <begin position="47"/>
        <end position="287"/>
    </location>
</feature>
<dbReference type="InterPro" id="IPR017452">
    <property type="entry name" value="GPCR_Rhodpsn_7TM"/>
</dbReference>
<dbReference type="Gene3D" id="1.20.1070.10">
    <property type="entry name" value="Rhodopsin 7-helix transmembrane proteins"/>
    <property type="match status" value="1"/>
</dbReference>
<feature type="transmembrane region" description="Helical" evidence="9">
    <location>
        <begin position="240"/>
        <end position="262"/>
    </location>
</feature>
<proteinExistence type="predicted"/>
<gene>
    <name evidence="11" type="ORF">CHS0354_018869</name>
</gene>
<keyword evidence="4 9" id="KW-1133">Transmembrane helix</keyword>
<name>A0AAE0SD73_9BIVA</name>
<evidence type="ECO:0000259" key="10">
    <source>
        <dbReference type="PROSITE" id="PS50262"/>
    </source>
</evidence>
<keyword evidence="6 9" id="KW-0472">Membrane</keyword>
<reference evidence="11" key="1">
    <citation type="journal article" date="2021" name="Genome Biol. Evol.">
        <title>A High-Quality Reference Genome for a Parasitic Bivalve with Doubly Uniparental Inheritance (Bivalvia: Unionida).</title>
        <authorList>
            <person name="Smith C.H."/>
        </authorList>
    </citation>
    <scope>NUCLEOTIDE SEQUENCE</scope>
    <source>
        <strain evidence="11">CHS0354</strain>
    </source>
</reference>
<feature type="transmembrane region" description="Helical" evidence="9">
    <location>
        <begin position="29"/>
        <end position="53"/>
    </location>
</feature>
<evidence type="ECO:0000256" key="9">
    <source>
        <dbReference type="SAM" id="Phobius"/>
    </source>
</evidence>
<evidence type="ECO:0000256" key="3">
    <source>
        <dbReference type="ARBA" id="ARBA00022692"/>
    </source>
</evidence>
<evidence type="ECO:0000256" key="2">
    <source>
        <dbReference type="ARBA" id="ARBA00022475"/>
    </source>
</evidence>
<evidence type="ECO:0000256" key="4">
    <source>
        <dbReference type="ARBA" id="ARBA00022989"/>
    </source>
</evidence>
<dbReference type="PANTHER" id="PTHR24228:SF74">
    <property type="entry name" value="G-PROTEIN COUPLED RECEPTORS FAMILY 1 PROFILE DOMAIN-CONTAINING PROTEIN"/>
    <property type="match status" value="1"/>
</dbReference>
<dbReference type="SUPFAM" id="SSF81321">
    <property type="entry name" value="Family A G protein-coupled receptor-like"/>
    <property type="match status" value="1"/>
</dbReference>
<keyword evidence="8" id="KW-0807">Transducer</keyword>
<dbReference type="CDD" id="cd00637">
    <property type="entry name" value="7tm_classA_rhodopsin-like"/>
    <property type="match status" value="1"/>
</dbReference>
<dbReference type="AlphaFoldDB" id="A0AAE0SD73"/>